<dbReference type="Pfam" id="PF00528">
    <property type="entry name" value="BPD_transp_1"/>
    <property type="match status" value="1"/>
</dbReference>
<dbReference type="Gene3D" id="1.10.3720.10">
    <property type="entry name" value="MetI-like"/>
    <property type="match status" value="1"/>
</dbReference>
<dbReference type="PROSITE" id="PS50928">
    <property type="entry name" value="ABC_TM1"/>
    <property type="match status" value="1"/>
</dbReference>
<dbReference type="PANTHER" id="PTHR30193">
    <property type="entry name" value="ABC TRANSPORTER PERMEASE PROTEIN"/>
    <property type="match status" value="1"/>
</dbReference>
<dbReference type="PANTHER" id="PTHR30193:SF37">
    <property type="entry name" value="INNER MEMBRANE ABC TRANSPORTER PERMEASE PROTEIN YCJO"/>
    <property type="match status" value="1"/>
</dbReference>
<gene>
    <name evidence="9" type="ORF">OIN60_15890</name>
</gene>
<feature type="transmembrane region" description="Helical" evidence="7">
    <location>
        <begin position="72"/>
        <end position="93"/>
    </location>
</feature>
<keyword evidence="4 7" id="KW-0812">Transmembrane</keyword>
<dbReference type="CDD" id="cd06261">
    <property type="entry name" value="TM_PBP2"/>
    <property type="match status" value="1"/>
</dbReference>
<evidence type="ECO:0000259" key="8">
    <source>
        <dbReference type="PROSITE" id="PS50928"/>
    </source>
</evidence>
<feature type="domain" description="ABC transmembrane type-1" evidence="8">
    <location>
        <begin position="68"/>
        <end position="282"/>
    </location>
</feature>
<dbReference type="InterPro" id="IPR035906">
    <property type="entry name" value="MetI-like_sf"/>
</dbReference>
<comment type="subcellular location">
    <subcellularLocation>
        <location evidence="1 7">Cell membrane</location>
        <topology evidence="1 7">Multi-pass membrane protein</topology>
    </subcellularLocation>
</comment>
<feature type="transmembrane region" description="Helical" evidence="7">
    <location>
        <begin position="105"/>
        <end position="125"/>
    </location>
</feature>
<keyword evidence="5 7" id="KW-1133">Transmembrane helix</keyword>
<comment type="caution">
    <text evidence="9">The sequence shown here is derived from an EMBL/GenBank/DDBJ whole genome shotgun (WGS) entry which is preliminary data.</text>
</comment>
<dbReference type="SUPFAM" id="SSF161098">
    <property type="entry name" value="MetI-like"/>
    <property type="match status" value="1"/>
</dbReference>
<evidence type="ECO:0000256" key="6">
    <source>
        <dbReference type="ARBA" id="ARBA00023136"/>
    </source>
</evidence>
<evidence type="ECO:0000256" key="5">
    <source>
        <dbReference type="ARBA" id="ARBA00022989"/>
    </source>
</evidence>
<dbReference type="Proteomes" id="UP001241848">
    <property type="component" value="Unassembled WGS sequence"/>
</dbReference>
<evidence type="ECO:0000256" key="2">
    <source>
        <dbReference type="ARBA" id="ARBA00022448"/>
    </source>
</evidence>
<feature type="transmembrane region" description="Helical" evidence="7">
    <location>
        <begin position="261"/>
        <end position="282"/>
    </location>
</feature>
<dbReference type="InterPro" id="IPR000515">
    <property type="entry name" value="MetI-like"/>
</dbReference>
<evidence type="ECO:0000256" key="4">
    <source>
        <dbReference type="ARBA" id="ARBA00022692"/>
    </source>
</evidence>
<name>A0ABT9FUE4_9BACL</name>
<keyword evidence="6 7" id="KW-0472">Membrane</keyword>
<dbReference type="EMBL" id="JAPCKK010000018">
    <property type="protein sequence ID" value="MDP4098240.1"/>
    <property type="molecule type" value="Genomic_DNA"/>
</dbReference>
<dbReference type="InterPro" id="IPR051393">
    <property type="entry name" value="ABC_transporter_permease"/>
</dbReference>
<protein>
    <submittedName>
        <fullName evidence="9">Sugar ABC transporter permease</fullName>
    </submittedName>
</protein>
<feature type="transmembrane region" description="Helical" evidence="7">
    <location>
        <begin position="201"/>
        <end position="222"/>
    </location>
</feature>
<dbReference type="RefSeq" id="WP_305755854.1">
    <property type="nucleotide sequence ID" value="NZ_JAPCKK010000018.1"/>
</dbReference>
<reference evidence="9 10" key="1">
    <citation type="submission" date="2022-10" db="EMBL/GenBank/DDBJ databases">
        <title>Paenibacillus description and whole genome data of maize root bacterial community.</title>
        <authorList>
            <person name="Marton D."/>
            <person name="Farkas M."/>
            <person name="Cserhati M."/>
        </authorList>
    </citation>
    <scope>NUCLEOTIDE SEQUENCE [LARGE SCALE GENOMIC DNA]</scope>
    <source>
        <strain evidence="9 10">P96</strain>
    </source>
</reference>
<evidence type="ECO:0000313" key="9">
    <source>
        <dbReference type="EMBL" id="MDP4098240.1"/>
    </source>
</evidence>
<comment type="similarity">
    <text evidence="7">Belongs to the binding-protein-dependent transport system permease family.</text>
</comment>
<organism evidence="9 10">
    <name type="scientific">Paenibacillus zeirhizosphaerae</name>
    <dbReference type="NCBI Taxonomy" id="2987519"/>
    <lineage>
        <taxon>Bacteria</taxon>
        <taxon>Bacillati</taxon>
        <taxon>Bacillota</taxon>
        <taxon>Bacilli</taxon>
        <taxon>Bacillales</taxon>
        <taxon>Paenibacillaceae</taxon>
        <taxon>Paenibacillus</taxon>
    </lineage>
</organism>
<accession>A0ABT9FUE4</accession>
<sequence length="291" mass="32203">MHTLKGTKYAIFLGLLPALVIYIGIALVPIGMSFYYAFMDWDGISPMTFVGLDNFIEIFKDDTFWVSVENNVFIMLTGVVGQIPLGLLLALLLNGKLKGAGFFRTVGFLPVVISSVMVSLIWGMIYNTEYGLLNGLLGVVGLESWQRNWLGDTSWSMISLSIAYIWQNCGLYMVIFLAALQNISEEVNEAAELDGATGLKRTFLITIPMIRSTLIVAVVYSISNSFRVFDLIQIMTGGGPAHATEVMTVYMYNNAFMNMRFGYGSAVSILILVFSLIVISIVNRISREKDA</sequence>
<keyword evidence="3" id="KW-1003">Cell membrane</keyword>
<evidence type="ECO:0000256" key="7">
    <source>
        <dbReference type="RuleBase" id="RU363032"/>
    </source>
</evidence>
<proteinExistence type="inferred from homology"/>
<evidence type="ECO:0000256" key="1">
    <source>
        <dbReference type="ARBA" id="ARBA00004651"/>
    </source>
</evidence>
<keyword evidence="10" id="KW-1185">Reference proteome</keyword>
<feature type="transmembrane region" description="Helical" evidence="7">
    <location>
        <begin position="12"/>
        <end position="38"/>
    </location>
</feature>
<keyword evidence="2 7" id="KW-0813">Transport</keyword>
<evidence type="ECO:0000313" key="10">
    <source>
        <dbReference type="Proteomes" id="UP001241848"/>
    </source>
</evidence>
<evidence type="ECO:0000256" key="3">
    <source>
        <dbReference type="ARBA" id="ARBA00022475"/>
    </source>
</evidence>
<feature type="transmembrane region" description="Helical" evidence="7">
    <location>
        <begin position="155"/>
        <end position="180"/>
    </location>
</feature>